<gene>
    <name evidence="2" type="ORF">MuYL_1422</name>
</gene>
<dbReference type="OrthoDB" id="622552at2"/>
<dbReference type="RefSeq" id="WP_094569792.1">
    <property type="nucleotide sequence ID" value="NZ_CP022743.1"/>
</dbReference>
<dbReference type="KEGG" id="muc:MuYL_1422"/>
<reference evidence="2 3" key="1">
    <citation type="submission" date="2017-08" db="EMBL/GenBank/DDBJ databases">
        <title>Complete genome sequence of Mucilaginibacter sp. strain BJC16-A31.</title>
        <authorList>
            <consortium name="Henan University of Science and Technology"/>
            <person name="You X."/>
        </authorList>
    </citation>
    <scope>NUCLEOTIDE SEQUENCE [LARGE SCALE GENOMIC DNA]</scope>
    <source>
        <strain evidence="2 3">BJC16-A31</strain>
    </source>
</reference>
<evidence type="ECO:0000256" key="1">
    <source>
        <dbReference type="SAM" id="SignalP"/>
    </source>
</evidence>
<dbReference type="AlphaFoldDB" id="A0A223NU81"/>
<evidence type="ECO:0000313" key="2">
    <source>
        <dbReference type="EMBL" id="ASU33320.1"/>
    </source>
</evidence>
<keyword evidence="1" id="KW-0732">Signal</keyword>
<dbReference type="InterPro" id="IPR037107">
    <property type="entry name" value="Put_OMP_sf"/>
</dbReference>
<evidence type="ECO:0008006" key="4">
    <source>
        <dbReference type="Google" id="ProtNLM"/>
    </source>
</evidence>
<dbReference type="Proteomes" id="UP000215002">
    <property type="component" value="Chromosome"/>
</dbReference>
<feature type="signal peptide" evidence="1">
    <location>
        <begin position="1"/>
        <end position="20"/>
    </location>
</feature>
<accession>A0A223NU81</accession>
<keyword evidence="3" id="KW-1185">Reference proteome</keyword>
<dbReference type="InterPro" id="IPR018707">
    <property type="entry name" value="LpxR"/>
</dbReference>
<protein>
    <recommendedName>
        <fullName evidence="4">Lipid A deacylase LpxR family protein</fullName>
    </recommendedName>
</protein>
<organism evidence="2 3">
    <name type="scientific">Mucilaginibacter xinganensis</name>
    <dbReference type="NCBI Taxonomy" id="1234841"/>
    <lineage>
        <taxon>Bacteria</taxon>
        <taxon>Pseudomonadati</taxon>
        <taxon>Bacteroidota</taxon>
        <taxon>Sphingobacteriia</taxon>
        <taxon>Sphingobacteriales</taxon>
        <taxon>Sphingobacteriaceae</taxon>
        <taxon>Mucilaginibacter</taxon>
    </lineage>
</organism>
<evidence type="ECO:0000313" key="3">
    <source>
        <dbReference type="Proteomes" id="UP000215002"/>
    </source>
</evidence>
<dbReference type="EMBL" id="CP022743">
    <property type="protein sequence ID" value="ASU33320.1"/>
    <property type="molecule type" value="Genomic_DNA"/>
</dbReference>
<proteinExistence type="predicted"/>
<sequence>MKIKLVTLLISLFCAVTVFAQSHRNEIGIQTDNDSYLGQGSDRYYTDGIFIQFRRALTVKSGDSTRLLNKVLGLEIGQKIYNPQSGSVFYKEADQPELVDRPFAGYLYAGATLNFLYKDESNIKIGAQIGIIGPGAYGKQVQEYVHDNFGFYHPSGWEYQIKNEAQLNLSAEYNMLLARGSWIDVSLTSYAHLGNGFTGAGVGPMLRMGAFNQLFNSVSTQSTAIANSTVAPLHAHEIFFYYKPLFNYVAYDATIQGGLLNKHNDPNSLEITRNKEPFIFSNQLGVAFTTGRFVIDAAAIFHTKEVKEMVRSEQWGSVTAAYRFK</sequence>
<feature type="chain" id="PRO_5012375120" description="Lipid A deacylase LpxR family protein" evidence="1">
    <location>
        <begin position="21"/>
        <end position="325"/>
    </location>
</feature>
<dbReference type="Gene3D" id="2.40.128.140">
    <property type="entry name" value="Outer membrane protein"/>
    <property type="match status" value="1"/>
</dbReference>
<name>A0A223NU81_9SPHI</name>
<dbReference type="Pfam" id="PF09982">
    <property type="entry name" value="LpxR"/>
    <property type="match status" value="1"/>
</dbReference>